<gene>
    <name evidence="2" type="ORF">DES53_114131</name>
</gene>
<dbReference type="EMBL" id="QNRR01000014">
    <property type="protein sequence ID" value="RBP37393.1"/>
    <property type="molecule type" value="Genomic_DNA"/>
</dbReference>
<dbReference type="AlphaFoldDB" id="A0A366H608"/>
<name>A0A366H608_9BACT</name>
<evidence type="ECO:0000313" key="2">
    <source>
        <dbReference type="EMBL" id="RBP37393.1"/>
    </source>
</evidence>
<comment type="caution">
    <text evidence="2">The sequence shown here is derived from an EMBL/GenBank/DDBJ whole genome shotgun (WGS) entry which is preliminary data.</text>
</comment>
<evidence type="ECO:0000256" key="1">
    <source>
        <dbReference type="SAM" id="MobiDB-lite"/>
    </source>
</evidence>
<sequence>MLIAVVLISALAGVAITLLTHTRGASVLTKLNADVIRLNQIISMYLANGGSLDGASSPALVIAKLKTIRSDADAKKQVGVTTGRSLDIRLVPRMTNERERLSNSPRAVWNSSTKRFEISTDAGDLGVMDFVLDDSLTTVNFPTESRTRTALQYNDTDGGWVWAPGTHTSPTLLSPLNPTLALNENVFDPTVAPPAGTTSGSTTSGSTTSGSTTSGSTTSGSTTSGSTTSGSTTSGSTTSGSTTSGSTTSGSTTSGSTTGTPVTTLPKPINTPSGGTFTAGAFPTTITINSNGAPGSGSQLRYRINGGSWINYTGGFTINSGDKVESRNFTTDAVLYADSSIDSDTYYKLVASFAGQTTPSWINGAGGPALVTNYNNSNPDSVTFSHGDTRLDLGNGEYLDAGVENTMTFNREQFSGVVPNTDFTLGTLVILNGTTFNDSEATSVTLKMVLNLTQPVTQSGTVNVNFTMVSTPNTSDRLASADTVTVSNPTTSYTVTTGGVTYTLQLKLVSQDTNSGLVNGNTFYIYEGASATATVVGQFKSNR</sequence>
<protein>
    <submittedName>
        <fullName evidence="2">Uncharacterized protein</fullName>
    </submittedName>
</protein>
<proteinExistence type="predicted"/>
<evidence type="ECO:0000313" key="3">
    <source>
        <dbReference type="Proteomes" id="UP000253426"/>
    </source>
</evidence>
<feature type="compositionally biased region" description="Low complexity" evidence="1">
    <location>
        <begin position="196"/>
        <end position="260"/>
    </location>
</feature>
<dbReference type="NCBIfam" id="NF038131">
    <property type="entry name" value="choice_anch_K"/>
    <property type="match status" value="1"/>
</dbReference>
<dbReference type="Proteomes" id="UP000253426">
    <property type="component" value="Unassembled WGS sequence"/>
</dbReference>
<reference evidence="2 3" key="1">
    <citation type="submission" date="2018-06" db="EMBL/GenBank/DDBJ databases">
        <title>Genomic Encyclopedia of Type Strains, Phase IV (KMG-IV): sequencing the most valuable type-strain genomes for metagenomic binning, comparative biology and taxonomic classification.</title>
        <authorList>
            <person name="Goeker M."/>
        </authorList>
    </citation>
    <scope>NUCLEOTIDE SEQUENCE [LARGE SCALE GENOMIC DNA]</scope>
    <source>
        <strain evidence="2 3">DSM 25532</strain>
    </source>
</reference>
<feature type="region of interest" description="Disordered" evidence="1">
    <location>
        <begin position="186"/>
        <end position="278"/>
    </location>
</feature>
<accession>A0A366H608</accession>
<keyword evidence="3" id="KW-1185">Reference proteome</keyword>
<organism evidence="2 3">
    <name type="scientific">Roseimicrobium gellanilyticum</name>
    <dbReference type="NCBI Taxonomy" id="748857"/>
    <lineage>
        <taxon>Bacteria</taxon>
        <taxon>Pseudomonadati</taxon>
        <taxon>Verrucomicrobiota</taxon>
        <taxon>Verrucomicrobiia</taxon>
        <taxon>Verrucomicrobiales</taxon>
        <taxon>Verrucomicrobiaceae</taxon>
        <taxon>Roseimicrobium</taxon>
    </lineage>
</organism>
<dbReference type="InterPro" id="IPR047995">
    <property type="entry name" value="Choice_anch_K"/>
</dbReference>